<accession>A0AAD8TFT3</accession>
<proteinExistence type="predicted"/>
<name>A0AAD8TFT3_LOLMU</name>
<keyword evidence="1" id="KW-0175">Coiled coil</keyword>
<evidence type="ECO:0000313" key="3">
    <source>
        <dbReference type="EMBL" id="KAK1681696.1"/>
    </source>
</evidence>
<feature type="compositionally biased region" description="Low complexity" evidence="2">
    <location>
        <begin position="28"/>
        <end position="44"/>
    </location>
</feature>
<protein>
    <submittedName>
        <fullName evidence="3">Uncharacterized protein</fullName>
    </submittedName>
</protein>
<comment type="caution">
    <text evidence="3">The sequence shown here is derived from an EMBL/GenBank/DDBJ whole genome shotgun (WGS) entry which is preliminary data.</text>
</comment>
<dbReference type="Proteomes" id="UP001231189">
    <property type="component" value="Unassembled WGS sequence"/>
</dbReference>
<dbReference type="AlphaFoldDB" id="A0AAD8TFT3"/>
<feature type="compositionally biased region" description="Low complexity" evidence="2">
    <location>
        <begin position="54"/>
        <end position="64"/>
    </location>
</feature>
<feature type="region of interest" description="Disordered" evidence="2">
    <location>
        <begin position="1"/>
        <end position="99"/>
    </location>
</feature>
<dbReference type="EMBL" id="JAUUTY010000002">
    <property type="protein sequence ID" value="KAK1681696.1"/>
    <property type="molecule type" value="Genomic_DNA"/>
</dbReference>
<evidence type="ECO:0000256" key="2">
    <source>
        <dbReference type="SAM" id="MobiDB-lite"/>
    </source>
</evidence>
<keyword evidence="4" id="KW-1185">Reference proteome</keyword>
<evidence type="ECO:0000256" key="1">
    <source>
        <dbReference type="SAM" id="Coils"/>
    </source>
</evidence>
<organism evidence="3 4">
    <name type="scientific">Lolium multiflorum</name>
    <name type="common">Italian ryegrass</name>
    <name type="synonym">Lolium perenne subsp. multiflorum</name>
    <dbReference type="NCBI Taxonomy" id="4521"/>
    <lineage>
        <taxon>Eukaryota</taxon>
        <taxon>Viridiplantae</taxon>
        <taxon>Streptophyta</taxon>
        <taxon>Embryophyta</taxon>
        <taxon>Tracheophyta</taxon>
        <taxon>Spermatophyta</taxon>
        <taxon>Magnoliopsida</taxon>
        <taxon>Liliopsida</taxon>
        <taxon>Poales</taxon>
        <taxon>Poaceae</taxon>
        <taxon>BOP clade</taxon>
        <taxon>Pooideae</taxon>
        <taxon>Poodae</taxon>
        <taxon>Poeae</taxon>
        <taxon>Poeae Chloroplast Group 2 (Poeae type)</taxon>
        <taxon>Loliodinae</taxon>
        <taxon>Loliinae</taxon>
        <taxon>Lolium</taxon>
    </lineage>
</organism>
<gene>
    <name evidence="3" type="ORF">QYE76_042544</name>
</gene>
<sequence length="373" mass="40932">MGTDSEDAGWPEPMVPPVLEKKKKKKTTATSPSKTTSATSSPAKDAPHRRRAATKPAPAPCRAPGRWRDGNRRVPSPRLKSRHRPPPAPRASPSCYTSGAPHLLPVRRPQLGWIVELTCAEADLGSLKEYVDKWNRADLSAATCGIGKDKLPVVDNSGPRSTVQHFSRLKRAMKEFDTAWHDANANVVGTLDSRKQLFEGLLWEHRDLSEAFSTLERTHGKCQAALPEASLEDLVGQIAALKAEKEKLALEHRNALQALRNNAAELKDQLVQAWLEGARALKEAIAAGDAKSSSRTLYRMRTKGSPSCGLRTLFAIRMLPGTHTIISLRCTPATHMKVVDRHLGDVPEVALQVFKLLWPGEPMPDNLTLLAHA</sequence>
<feature type="coiled-coil region" evidence="1">
    <location>
        <begin position="231"/>
        <end position="276"/>
    </location>
</feature>
<reference evidence="3" key="1">
    <citation type="submission" date="2023-07" db="EMBL/GenBank/DDBJ databases">
        <title>A chromosome-level genome assembly of Lolium multiflorum.</title>
        <authorList>
            <person name="Chen Y."/>
            <person name="Copetti D."/>
            <person name="Kolliker R."/>
            <person name="Studer B."/>
        </authorList>
    </citation>
    <scope>NUCLEOTIDE SEQUENCE</scope>
    <source>
        <strain evidence="3">02402/16</strain>
        <tissue evidence="3">Leaf</tissue>
    </source>
</reference>
<evidence type="ECO:0000313" key="4">
    <source>
        <dbReference type="Proteomes" id="UP001231189"/>
    </source>
</evidence>